<protein>
    <submittedName>
        <fullName evidence="7">ABC transporter permease</fullName>
    </submittedName>
</protein>
<dbReference type="GO" id="GO:0022857">
    <property type="term" value="F:transmembrane transporter activity"/>
    <property type="evidence" value="ECO:0007669"/>
    <property type="project" value="InterPro"/>
</dbReference>
<keyword evidence="8" id="KW-1185">Reference proteome</keyword>
<dbReference type="Proteomes" id="UP000311605">
    <property type="component" value="Unassembled WGS sequence"/>
</dbReference>
<feature type="transmembrane region" description="Helical" evidence="6">
    <location>
        <begin position="96"/>
        <end position="113"/>
    </location>
</feature>
<organism evidence="7 8">
    <name type="scientific">Aliirhizobium smilacinae</name>
    <dbReference type="NCBI Taxonomy" id="1395944"/>
    <lineage>
        <taxon>Bacteria</taxon>
        <taxon>Pseudomonadati</taxon>
        <taxon>Pseudomonadota</taxon>
        <taxon>Alphaproteobacteria</taxon>
        <taxon>Hyphomicrobiales</taxon>
        <taxon>Rhizobiaceae</taxon>
        <taxon>Aliirhizobium</taxon>
    </lineage>
</organism>
<evidence type="ECO:0000313" key="8">
    <source>
        <dbReference type="Proteomes" id="UP000311605"/>
    </source>
</evidence>
<sequence>MSALFDILASAGLWAAVLRIATPLILGTIGALLSERAGVLNLGIEGIMTFGAMVGWLTVYNGADLWVGVLAAALGGAMFGLLHSALTVTLGLSQHVSGLGVTLFASSFAYYVFRLMVPVAGTPPTITPFQPLDIPGLSSLPFFGPAFFNQTAPTYLAIGLAIALAYVIARTPVGLAIRMTGENPHAAEAQGVNPMAVRYGAVIAGSALMGVGGAFLTLSAFNSFFPTMVQGRGWICIALVVFASWRPERALLGAILFALFDAFQLRLQTVLNGVVPYQIFLMIPYLLSIVALAVMARRARVPQALMQPYRRGER</sequence>
<feature type="transmembrane region" description="Helical" evidence="6">
    <location>
        <begin position="279"/>
        <end position="296"/>
    </location>
</feature>
<reference evidence="7 8" key="1">
    <citation type="submission" date="2019-06" db="EMBL/GenBank/DDBJ databases">
        <title>The draft genome of Rhizobium smilacinae PTYR-5.</title>
        <authorList>
            <person name="Liu L."/>
            <person name="Li L."/>
            <person name="Zhang X."/>
        </authorList>
    </citation>
    <scope>NUCLEOTIDE SEQUENCE [LARGE SCALE GENOMIC DNA]</scope>
    <source>
        <strain evidence="7 8">PTYR-5</strain>
    </source>
</reference>
<keyword evidence="5 6" id="KW-0472">Membrane</keyword>
<evidence type="ECO:0000256" key="4">
    <source>
        <dbReference type="ARBA" id="ARBA00022989"/>
    </source>
</evidence>
<dbReference type="AlphaFoldDB" id="A0A5C4XM52"/>
<dbReference type="Pfam" id="PF02653">
    <property type="entry name" value="BPD_transp_2"/>
    <property type="match status" value="1"/>
</dbReference>
<evidence type="ECO:0000256" key="1">
    <source>
        <dbReference type="ARBA" id="ARBA00004651"/>
    </source>
</evidence>
<keyword evidence="4 6" id="KW-1133">Transmembrane helix</keyword>
<dbReference type="InterPro" id="IPR001851">
    <property type="entry name" value="ABC_transp_permease"/>
</dbReference>
<keyword evidence="2" id="KW-1003">Cell membrane</keyword>
<evidence type="ECO:0000313" key="7">
    <source>
        <dbReference type="EMBL" id="TNM63931.1"/>
    </source>
</evidence>
<comment type="caution">
    <text evidence="7">The sequence shown here is derived from an EMBL/GenBank/DDBJ whole genome shotgun (WGS) entry which is preliminary data.</text>
</comment>
<evidence type="ECO:0000256" key="6">
    <source>
        <dbReference type="SAM" id="Phobius"/>
    </source>
</evidence>
<keyword evidence="3 6" id="KW-0812">Transmembrane</keyword>
<dbReference type="CDD" id="cd06580">
    <property type="entry name" value="TM_PBP1_transp_TpRbsC_like"/>
    <property type="match status" value="1"/>
</dbReference>
<accession>A0A5C4XM52</accession>
<feature type="transmembrane region" description="Helical" evidence="6">
    <location>
        <begin position="199"/>
        <end position="218"/>
    </location>
</feature>
<feature type="transmembrane region" description="Helical" evidence="6">
    <location>
        <begin position="40"/>
        <end position="59"/>
    </location>
</feature>
<dbReference type="EMBL" id="VDMN01000002">
    <property type="protein sequence ID" value="TNM63931.1"/>
    <property type="molecule type" value="Genomic_DNA"/>
</dbReference>
<dbReference type="RefSeq" id="WP_139676834.1">
    <property type="nucleotide sequence ID" value="NZ_VDMN01000002.1"/>
</dbReference>
<evidence type="ECO:0000256" key="3">
    <source>
        <dbReference type="ARBA" id="ARBA00022692"/>
    </source>
</evidence>
<feature type="transmembrane region" description="Helical" evidence="6">
    <location>
        <begin position="65"/>
        <end position="84"/>
    </location>
</feature>
<dbReference type="PANTHER" id="PTHR43370">
    <property type="entry name" value="SUGAR ABC TRANSPORTER INTEGRAL MEMBRANE PROTEIN-RELATED"/>
    <property type="match status" value="1"/>
</dbReference>
<evidence type="ECO:0000256" key="5">
    <source>
        <dbReference type="ARBA" id="ARBA00023136"/>
    </source>
</evidence>
<comment type="subcellular location">
    <subcellularLocation>
        <location evidence="1">Cell membrane</location>
        <topology evidence="1">Multi-pass membrane protein</topology>
    </subcellularLocation>
</comment>
<dbReference type="PANTHER" id="PTHR43370:SF2">
    <property type="entry name" value="ABC TRANSPORTER PERMEASE PROTEIN"/>
    <property type="match status" value="1"/>
</dbReference>
<dbReference type="OrthoDB" id="9792579at2"/>
<feature type="transmembrane region" description="Helical" evidence="6">
    <location>
        <begin position="152"/>
        <end position="169"/>
    </location>
</feature>
<proteinExistence type="predicted"/>
<name>A0A5C4XM52_9HYPH</name>
<evidence type="ECO:0000256" key="2">
    <source>
        <dbReference type="ARBA" id="ARBA00022475"/>
    </source>
</evidence>
<gene>
    <name evidence="7" type="ORF">FHP24_14205</name>
</gene>
<dbReference type="GO" id="GO:0005886">
    <property type="term" value="C:plasma membrane"/>
    <property type="evidence" value="ECO:0007669"/>
    <property type="project" value="UniProtKB-SubCell"/>
</dbReference>
<feature type="transmembrane region" description="Helical" evidence="6">
    <location>
        <begin position="12"/>
        <end position="33"/>
    </location>
</feature>